<evidence type="ECO:0000313" key="6">
    <source>
        <dbReference type="Proteomes" id="UP000218231"/>
    </source>
</evidence>
<dbReference type="AlphaFoldDB" id="A0A2A2KAM0"/>
<evidence type="ECO:0008006" key="7">
    <source>
        <dbReference type="Google" id="ProtNLM"/>
    </source>
</evidence>
<evidence type="ECO:0000313" key="5">
    <source>
        <dbReference type="EMBL" id="PAV71056.1"/>
    </source>
</evidence>
<keyword evidence="6" id="KW-1185">Reference proteome</keyword>
<dbReference type="EMBL" id="LIAE01009135">
    <property type="protein sequence ID" value="PAV71056.1"/>
    <property type="molecule type" value="Genomic_DNA"/>
</dbReference>
<name>A0A2A2KAM0_9BILA</name>
<dbReference type="Pfam" id="PF02886">
    <property type="entry name" value="LBP_BPI_CETP_C"/>
    <property type="match status" value="1"/>
</dbReference>
<dbReference type="OrthoDB" id="10255543at2759"/>
<dbReference type="Gene3D" id="3.15.10.10">
    <property type="entry name" value="Bactericidal permeability-increasing protein, domain 1"/>
    <property type="match status" value="1"/>
</dbReference>
<dbReference type="PANTHER" id="PTHR10504:SF140">
    <property type="entry name" value="BPI2 DOMAIN-CONTAINING PROTEIN"/>
    <property type="match status" value="1"/>
</dbReference>
<dbReference type="SUPFAM" id="SSF55394">
    <property type="entry name" value="Bactericidal permeability-increasing protein, BPI"/>
    <property type="match status" value="2"/>
</dbReference>
<dbReference type="Gene3D" id="3.15.20.10">
    <property type="entry name" value="Bactericidal permeability-increasing protein, domain 2"/>
    <property type="match status" value="1"/>
</dbReference>
<keyword evidence="2" id="KW-1015">Disulfide bond</keyword>
<dbReference type="InterPro" id="IPR032942">
    <property type="entry name" value="BPI/LBP/Plunc"/>
</dbReference>
<dbReference type="InterPro" id="IPR001124">
    <property type="entry name" value="Lipid-bd_serum_glycop_C"/>
</dbReference>
<evidence type="ECO:0000259" key="3">
    <source>
        <dbReference type="SMART" id="SM00328"/>
    </source>
</evidence>
<dbReference type="Proteomes" id="UP000218231">
    <property type="component" value="Unassembled WGS sequence"/>
</dbReference>
<proteinExistence type="inferred from homology"/>
<evidence type="ECO:0000259" key="4">
    <source>
        <dbReference type="SMART" id="SM00329"/>
    </source>
</evidence>
<organism evidence="5 6">
    <name type="scientific">Diploscapter pachys</name>
    <dbReference type="NCBI Taxonomy" id="2018661"/>
    <lineage>
        <taxon>Eukaryota</taxon>
        <taxon>Metazoa</taxon>
        <taxon>Ecdysozoa</taxon>
        <taxon>Nematoda</taxon>
        <taxon>Chromadorea</taxon>
        <taxon>Rhabditida</taxon>
        <taxon>Rhabditina</taxon>
        <taxon>Rhabditomorpha</taxon>
        <taxon>Rhabditoidea</taxon>
        <taxon>Rhabditidae</taxon>
        <taxon>Diploscapter</taxon>
    </lineage>
</organism>
<comment type="similarity">
    <text evidence="1">Belongs to the BPI/LBP/Plunc superfamily. BPI/LBP family.</text>
</comment>
<reference evidence="5 6" key="1">
    <citation type="journal article" date="2017" name="Curr. Biol.">
        <title>Genome architecture and evolution of a unichromosomal asexual nematode.</title>
        <authorList>
            <person name="Fradin H."/>
            <person name="Zegar C."/>
            <person name="Gutwein M."/>
            <person name="Lucas J."/>
            <person name="Kovtun M."/>
            <person name="Corcoran D."/>
            <person name="Baugh L.R."/>
            <person name="Kiontke K."/>
            <person name="Gunsalus K."/>
            <person name="Fitch D.H."/>
            <person name="Piano F."/>
        </authorList>
    </citation>
    <scope>NUCLEOTIDE SEQUENCE [LARGE SCALE GENOMIC DNA]</scope>
    <source>
        <strain evidence="5">PF1309</strain>
    </source>
</reference>
<dbReference type="SMART" id="SM00329">
    <property type="entry name" value="BPI2"/>
    <property type="match status" value="1"/>
</dbReference>
<accession>A0A2A2KAM0</accession>
<dbReference type="InterPro" id="IPR017943">
    <property type="entry name" value="Bactericidal_perm-incr_a/b_dom"/>
</dbReference>
<comment type="caution">
    <text evidence="5">The sequence shown here is derived from an EMBL/GenBank/DDBJ whole genome shotgun (WGS) entry which is preliminary data.</text>
</comment>
<dbReference type="STRING" id="2018661.A0A2A2KAM0"/>
<gene>
    <name evidence="5" type="ORF">WR25_19959</name>
</gene>
<evidence type="ECO:0000256" key="1">
    <source>
        <dbReference type="ARBA" id="ARBA00007292"/>
    </source>
</evidence>
<dbReference type="InterPro" id="IPR017942">
    <property type="entry name" value="Lipid-bd_serum_glycop_N"/>
</dbReference>
<feature type="domain" description="Lipid-binding serum glycoprotein N-terminal" evidence="3">
    <location>
        <begin position="1"/>
        <end position="160"/>
    </location>
</feature>
<dbReference type="PANTHER" id="PTHR10504">
    <property type="entry name" value="BACTERICIDAL PERMEABILITY-INCREASING BPI PROTEIN-RELATED"/>
    <property type="match status" value="1"/>
</dbReference>
<dbReference type="GO" id="GO:0005615">
    <property type="term" value="C:extracellular space"/>
    <property type="evidence" value="ECO:0007669"/>
    <property type="project" value="TreeGrafter"/>
</dbReference>
<feature type="domain" description="Lipid-binding serum glycoprotein C-terminal" evidence="4">
    <location>
        <begin position="179"/>
        <end position="384"/>
    </location>
</feature>
<protein>
    <recommendedName>
        <fullName evidence="7">Lipid-binding serum glycoprotein C-terminal domain-containing protein</fullName>
    </recommendedName>
</protein>
<dbReference type="GO" id="GO:0008289">
    <property type="term" value="F:lipid binding"/>
    <property type="evidence" value="ECO:0007669"/>
    <property type="project" value="InterPro"/>
</dbReference>
<dbReference type="SMART" id="SM00328">
    <property type="entry name" value="BPI1"/>
    <property type="match status" value="1"/>
</dbReference>
<sequence>MAGPHIKLPDIRVTADWKVESELLSLWRIPLEGAISSQMTGLISEIAMQITPDYELEVHHCVAQIRDLRVNFHGSMAAEIIHWFRQSITRTIRKTLEDEYCEIMKQEWLPWVEAQLSQFPTNLTISYSPEILLIQSLQSIAMNQQNIDIRMRSDLMWSGEFVESAPVENQTLINIESLDRSTRMIDMYIDEHTVQSVLAAAHFANHLKTSLESPFLRTNCDVLCLGTVLPELVELIPNRTLKVDASTLSPPVISLQTGKTLVFLNATLSVYSDPPVEDIKGEIVKVNVETEFTLSMEMRNKKVKGYINMVNAQANLVESSIGLLSQKTIDFFVNMSIPFLEDAVDLFIGKGLFVGDPFQFPSTNEHLSIELGCVRWQADISMPSIQQHTPRIN</sequence>
<evidence type="ECO:0000256" key="2">
    <source>
        <dbReference type="ARBA" id="ARBA00023157"/>
    </source>
</evidence>